<evidence type="ECO:0000313" key="3">
    <source>
        <dbReference type="Proteomes" id="UP000616885"/>
    </source>
</evidence>
<name>A0A8H7NL61_BIOOC</name>
<proteinExistence type="predicted"/>
<comment type="caution">
    <text evidence="2">The sequence shown here is derived from an EMBL/GenBank/DDBJ whole genome shotgun (WGS) entry which is preliminary data.</text>
</comment>
<evidence type="ECO:0000313" key="2">
    <source>
        <dbReference type="EMBL" id="KAF9757997.1"/>
    </source>
</evidence>
<protein>
    <submittedName>
        <fullName evidence="2">Uncharacterized protein</fullName>
    </submittedName>
</protein>
<evidence type="ECO:0000256" key="1">
    <source>
        <dbReference type="SAM" id="Phobius"/>
    </source>
</evidence>
<organism evidence="2 3">
    <name type="scientific">Bionectria ochroleuca</name>
    <name type="common">Gliocladium roseum</name>
    <dbReference type="NCBI Taxonomy" id="29856"/>
    <lineage>
        <taxon>Eukaryota</taxon>
        <taxon>Fungi</taxon>
        <taxon>Dikarya</taxon>
        <taxon>Ascomycota</taxon>
        <taxon>Pezizomycotina</taxon>
        <taxon>Sordariomycetes</taxon>
        <taxon>Hypocreomycetidae</taxon>
        <taxon>Hypocreales</taxon>
        <taxon>Bionectriaceae</taxon>
        <taxon>Clonostachys</taxon>
    </lineage>
</organism>
<reference evidence="2" key="1">
    <citation type="submission" date="2020-10" db="EMBL/GenBank/DDBJ databases">
        <title>High-Quality Genome Resource of Clonostachys rosea strain S41 by Oxford Nanopore Long-Read Sequencing.</title>
        <authorList>
            <person name="Wang H."/>
        </authorList>
    </citation>
    <scope>NUCLEOTIDE SEQUENCE</scope>
    <source>
        <strain evidence="2">S41</strain>
    </source>
</reference>
<dbReference type="EMBL" id="JADCTT010000002">
    <property type="protein sequence ID" value="KAF9757997.1"/>
    <property type="molecule type" value="Genomic_DNA"/>
</dbReference>
<dbReference type="AlphaFoldDB" id="A0A8H7NL61"/>
<feature type="transmembrane region" description="Helical" evidence="1">
    <location>
        <begin position="128"/>
        <end position="145"/>
    </location>
</feature>
<keyword evidence="1" id="KW-0472">Membrane</keyword>
<sequence length="185" mass="21603">MLDVACVAVRWRCTTIQFATPPKPDDILSSNRELLEGQFTARRTIDTPARSQNSQGIMFSTTLRRLAQSARGPLGRLTVENNPYRTKKVWPPDFKDLTPQQQLRFEKKYKRRLYLAHYSPTWDKGTRMVRFVLVTGALIYALFFAEFEFWGKPYKPSEEIVAKAAHLFGIMDPDKRYERRKDAPR</sequence>
<keyword evidence="1" id="KW-1133">Transmembrane helix</keyword>
<keyword evidence="1" id="KW-0812">Transmembrane</keyword>
<accession>A0A8H7NL61</accession>
<dbReference type="Proteomes" id="UP000616885">
    <property type="component" value="Unassembled WGS sequence"/>
</dbReference>
<gene>
    <name evidence="2" type="ORF">IM811_008941</name>
</gene>